<dbReference type="EMBL" id="PYFQ01000001">
    <property type="protein sequence ID" value="PSK40799.1"/>
    <property type="molecule type" value="Genomic_DNA"/>
</dbReference>
<dbReference type="SUPFAM" id="SSF49348">
    <property type="entry name" value="Clathrin adaptor appendage domain"/>
    <property type="match status" value="1"/>
</dbReference>
<keyword evidence="4 5" id="KW-0472">Membrane</keyword>
<sequence length="996" mass="111617">MAPNMKGLTQFIVDLRNSKDAEEEHKRINLEISNVRSKFSQNLNSYQKKKYICKLMYIYLMGYTDEVQFGLKQAFSLIASNDYGEKLVGYILVSVLYSRSSASLKSYFEDLLEWIWPNLMKDLRSNSEDVNCLALLFIASNFNVSHQDLHVTELIVTEADDPASQWQELMSLVYQQCVSPTTKSFTRKKAVIAFYVLLKLYPQMILANDNWIPRLLALVDDKEISVVLSVVPLVKLLVDLKPIYSKSLLPSIANRLHSILVEERCPDDYYYYDIPAPWLVVKLFELVEHFFVLGEDQRNPVVILGNIDDRTLSKLRQAVAKLIQNASKPVKGQPSRNSQSSILFQAVSLAVFLDASPDAIEGAIYALVQLLTSPETNNRYLVLDALVKLSARADSTAHFKDHLEKIYKSLYDKDISVRKKSIDLLYTVCDESSYTQIIAKLLDYFPLTESSLKSDISIKIAVLAERFATDSIWYISTMLRLLSIGGKTARTDHREGLGSSGEVWERIVQIIVNNQDLQKKACKLIVNLLRKGEGMNADSLVRVGALILGDYGHLAAEGEDRDSHFSTFSQFKMLYEAYFRAQIPTRPLLLSSFVKFLVNFPNEDFVPEILDLFEAETLSLDLEIQTRAHEYLKVGSLTVSGSQSDRQFARSIVKAIPPFDVKQNSLMNHLGSLQALKNAKSRSTVNVLKIPKPKGERQATTTGFNSGSDLSDADEDYNESGNDPFGDSSGASVMKLSPNWYSGYHRMLHYDAGIFYEDQLVKITYRVVKATANVNYQFTVINNAAKNANTDITAFTVLDLQNPGKREDPNYYIRLVKVPDSTIATKTTMELAATIRNIVENNESPVLSLSYRCGGSFNTLHLKVPVVILKTLSATDLSAEEFKRRWFQIGEALGSNAGEARGAIKANHKYILSNVLRTLQRLGFAVVHCTPDTSSGDILVMAAGILHTSTANFGVLVSMRSLDPDGRQFDLTVRCTGGGVSEVVYQSLEEVFVTKS</sequence>
<dbReference type="InterPro" id="IPR009028">
    <property type="entry name" value="Coatomer/calthrin_app_sub_C"/>
</dbReference>
<dbReference type="InterPro" id="IPR003164">
    <property type="entry name" value="Clathrin_a-adaptin_app_sub_C"/>
</dbReference>
<dbReference type="PANTHER" id="PTHR22780">
    <property type="entry name" value="ADAPTIN, ALPHA/GAMMA/EPSILON"/>
    <property type="match status" value="1"/>
</dbReference>
<evidence type="ECO:0000256" key="2">
    <source>
        <dbReference type="ARBA" id="ARBA00022448"/>
    </source>
</evidence>
<keyword evidence="5" id="KW-0168">Coated pit</keyword>
<dbReference type="Gene3D" id="3.30.310.10">
    <property type="entry name" value="TATA-Binding Protein"/>
    <property type="match status" value="1"/>
</dbReference>
<keyword evidence="5" id="KW-0254">Endocytosis</keyword>
<dbReference type="Pfam" id="PF01602">
    <property type="entry name" value="Adaptin_N"/>
    <property type="match status" value="2"/>
</dbReference>
<dbReference type="InterPro" id="IPR017104">
    <property type="entry name" value="AP2_complex_asu"/>
</dbReference>
<dbReference type="InterPro" id="IPR011989">
    <property type="entry name" value="ARM-like"/>
</dbReference>
<evidence type="ECO:0000256" key="7">
    <source>
        <dbReference type="SAM" id="MobiDB-lite"/>
    </source>
</evidence>
<keyword evidence="11" id="KW-1185">Reference proteome</keyword>
<dbReference type="Gene3D" id="1.25.10.10">
    <property type="entry name" value="Leucine-rich Repeat Variant"/>
    <property type="match status" value="1"/>
</dbReference>
<dbReference type="STRING" id="418784.A0A2P7YXX2"/>
<dbReference type="RefSeq" id="XP_024715498.1">
    <property type="nucleotide sequence ID" value="XM_024855899.1"/>
</dbReference>
<evidence type="ECO:0000256" key="6">
    <source>
        <dbReference type="PIRSR" id="PIRSR037091-1"/>
    </source>
</evidence>
<evidence type="ECO:0000256" key="1">
    <source>
        <dbReference type="ARBA" id="ARBA00004184"/>
    </source>
</evidence>
<dbReference type="OrthoDB" id="28053at2759"/>
<evidence type="ECO:0000259" key="8">
    <source>
        <dbReference type="Pfam" id="PF01602"/>
    </source>
</evidence>
<feature type="compositionally biased region" description="Polar residues" evidence="7">
    <location>
        <begin position="698"/>
        <end position="709"/>
    </location>
</feature>
<dbReference type="GO" id="GO:0030122">
    <property type="term" value="C:AP-2 adaptor complex"/>
    <property type="evidence" value="ECO:0007669"/>
    <property type="project" value="InterPro"/>
</dbReference>
<dbReference type="GO" id="GO:0006886">
    <property type="term" value="P:intracellular protein transport"/>
    <property type="evidence" value="ECO:0007669"/>
    <property type="project" value="UniProtKB-UniRule"/>
</dbReference>
<comment type="similarity">
    <text evidence="5">Belongs to the adaptor complexes large subunit family.</text>
</comment>
<feature type="domain" description="Clathrin/coatomer adaptor adaptin-like N-terminal" evidence="8">
    <location>
        <begin position="175"/>
        <end position="634"/>
    </location>
</feature>
<dbReference type="InterPro" id="IPR002553">
    <property type="entry name" value="Clathrin/coatomer_adapt-like_N"/>
</dbReference>
<dbReference type="Gene3D" id="2.60.40.1230">
    <property type="match status" value="1"/>
</dbReference>
<feature type="binding site" evidence="6">
    <location>
        <begin position="50"/>
        <end position="54"/>
    </location>
    <ligand>
        <name>a 1,2-diacyl-sn-glycero-3-phospho-(1D-myo-inositol-3,4,5-trisphosphate)</name>
        <dbReference type="ChEBI" id="CHEBI:57836"/>
    </ligand>
</feature>
<evidence type="ECO:0000313" key="10">
    <source>
        <dbReference type="EMBL" id="PSK40799.1"/>
    </source>
</evidence>
<organism evidence="10 11">
    <name type="scientific">Candidozyma pseudohaemuli</name>
    <dbReference type="NCBI Taxonomy" id="418784"/>
    <lineage>
        <taxon>Eukaryota</taxon>
        <taxon>Fungi</taxon>
        <taxon>Dikarya</taxon>
        <taxon>Ascomycota</taxon>
        <taxon>Saccharomycotina</taxon>
        <taxon>Pichiomycetes</taxon>
        <taxon>Metschnikowiaceae</taxon>
        <taxon>Candidozyma</taxon>
    </lineage>
</organism>
<dbReference type="Pfam" id="PF02296">
    <property type="entry name" value="Alpha_adaptin_C"/>
    <property type="match status" value="1"/>
</dbReference>
<feature type="binding site" evidence="6">
    <location>
        <position position="46"/>
    </location>
    <ligand>
        <name>a 1,2-diacyl-sn-glycero-3-phospho-(1D-myo-inositol-3,4,5-trisphosphate)</name>
        <dbReference type="ChEBI" id="CHEBI:57836"/>
    </ligand>
</feature>
<dbReference type="SUPFAM" id="SSF55711">
    <property type="entry name" value="Subdomain of clathrin and coatomer appendage domain"/>
    <property type="match status" value="1"/>
</dbReference>
<comment type="subcellular location">
    <subcellularLocation>
        <location evidence="1">Endomembrane system</location>
        <topology evidence="1">Peripheral membrane protein</topology>
    </subcellularLocation>
    <subcellularLocation>
        <location evidence="5">Membrane</location>
        <location evidence="5">Coated pit</location>
    </subcellularLocation>
</comment>
<dbReference type="GeneID" id="36563847"/>
<comment type="caution">
    <text evidence="10">The sequence shown here is derived from an EMBL/GenBank/DDBJ whole genome shotgun (WGS) entry which is preliminary data.</text>
</comment>
<feature type="domain" description="Clathrin/coatomer adaptor adaptin-like N-terminal" evidence="8">
    <location>
        <begin position="24"/>
        <end position="139"/>
    </location>
</feature>
<protein>
    <recommendedName>
        <fullName evidence="5">AP-2 complex subunit alpha</fullName>
    </recommendedName>
</protein>
<dbReference type="VEuPathDB" id="FungiDB:C7M61_000454"/>
<dbReference type="SUPFAM" id="SSF48371">
    <property type="entry name" value="ARM repeat"/>
    <property type="match status" value="1"/>
</dbReference>
<evidence type="ECO:0000256" key="3">
    <source>
        <dbReference type="ARBA" id="ARBA00022927"/>
    </source>
</evidence>
<feature type="binding site" evidence="6">
    <location>
        <position position="38"/>
    </location>
    <ligand>
        <name>a 1,2-diacyl-sn-glycero-3-phospho-(1D-myo-inositol-3,4,5-trisphosphate)</name>
        <dbReference type="ChEBI" id="CHEBI:57836"/>
    </ligand>
</feature>
<reference evidence="10 11" key="1">
    <citation type="submission" date="2018-03" db="EMBL/GenBank/DDBJ databases">
        <title>Candida pseudohaemulonii genome assembly and annotation.</title>
        <authorList>
            <person name="Munoz J.F."/>
            <person name="Gade L.G."/>
            <person name="Chow N.A."/>
            <person name="Litvintseva A.P."/>
            <person name="Loparev V.N."/>
            <person name="Cuomo C.A."/>
        </authorList>
    </citation>
    <scope>NUCLEOTIDE SEQUENCE [LARGE SCALE GENOMIC DNA]</scope>
    <source>
        <strain evidence="10 11">B12108</strain>
    </source>
</reference>
<dbReference type="AlphaFoldDB" id="A0A2P7YXX2"/>
<gene>
    <name evidence="10" type="ORF">C7M61_000454</name>
</gene>
<accession>A0A2P7YXX2</accession>
<evidence type="ECO:0000256" key="4">
    <source>
        <dbReference type="ARBA" id="ARBA00023136"/>
    </source>
</evidence>
<dbReference type="InterPro" id="IPR012295">
    <property type="entry name" value="TBP_dom_sf"/>
</dbReference>
<dbReference type="InterPro" id="IPR050840">
    <property type="entry name" value="Adaptor_Complx_Large_Subunit"/>
</dbReference>
<keyword evidence="3 5" id="KW-0653">Protein transport</keyword>
<feature type="region of interest" description="Disordered" evidence="7">
    <location>
        <begin position="689"/>
        <end position="729"/>
    </location>
</feature>
<feature type="domain" description="Clathrin adaptor alpha-adaptin appendage C-terminal subdomain" evidence="9">
    <location>
        <begin position="874"/>
        <end position="986"/>
    </location>
</feature>
<name>A0A2P7YXX2_9ASCO</name>
<keyword evidence="2 5" id="KW-0813">Transport</keyword>
<evidence type="ECO:0000256" key="5">
    <source>
        <dbReference type="PIRNR" id="PIRNR037091"/>
    </source>
</evidence>
<dbReference type="GO" id="GO:0072583">
    <property type="term" value="P:clathrin-dependent endocytosis"/>
    <property type="evidence" value="ECO:0007669"/>
    <property type="project" value="InterPro"/>
</dbReference>
<evidence type="ECO:0000313" key="11">
    <source>
        <dbReference type="Proteomes" id="UP000241107"/>
    </source>
</evidence>
<dbReference type="InterPro" id="IPR016024">
    <property type="entry name" value="ARM-type_fold"/>
</dbReference>
<comment type="function">
    <text evidence="5">Adaptins are components of the adaptor complexes which link clathrin to receptors in coated vesicles. Clathrin-associated protein complexes are believed to interact with the cytoplasmic tails of membrane proteins, leading to their selection and concentration.</text>
</comment>
<dbReference type="GO" id="GO:0035615">
    <property type="term" value="F:clathrin adaptor activity"/>
    <property type="evidence" value="ECO:0007669"/>
    <property type="project" value="InterPro"/>
</dbReference>
<proteinExistence type="inferred from homology"/>
<dbReference type="Proteomes" id="UP000241107">
    <property type="component" value="Unassembled WGS sequence"/>
</dbReference>
<dbReference type="InterPro" id="IPR013041">
    <property type="entry name" value="Clathrin_app_Ig-like_sf"/>
</dbReference>
<dbReference type="PIRSF" id="PIRSF037091">
    <property type="entry name" value="AP2_complex_alpha"/>
    <property type="match status" value="1"/>
</dbReference>
<evidence type="ECO:0000259" key="9">
    <source>
        <dbReference type="Pfam" id="PF02296"/>
    </source>
</evidence>